<gene>
    <name evidence="1" type="ORF">L1987_23671</name>
</gene>
<organism evidence="1 2">
    <name type="scientific">Smallanthus sonchifolius</name>
    <dbReference type="NCBI Taxonomy" id="185202"/>
    <lineage>
        <taxon>Eukaryota</taxon>
        <taxon>Viridiplantae</taxon>
        <taxon>Streptophyta</taxon>
        <taxon>Embryophyta</taxon>
        <taxon>Tracheophyta</taxon>
        <taxon>Spermatophyta</taxon>
        <taxon>Magnoliopsida</taxon>
        <taxon>eudicotyledons</taxon>
        <taxon>Gunneridae</taxon>
        <taxon>Pentapetalae</taxon>
        <taxon>asterids</taxon>
        <taxon>campanulids</taxon>
        <taxon>Asterales</taxon>
        <taxon>Asteraceae</taxon>
        <taxon>Asteroideae</taxon>
        <taxon>Heliantheae alliance</taxon>
        <taxon>Millerieae</taxon>
        <taxon>Smallanthus</taxon>
    </lineage>
</organism>
<accession>A0ACB9IIW6</accession>
<reference evidence="2" key="1">
    <citation type="journal article" date="2022" name="Mol. Ecol. Resour.">
        <title>The genomes of chicory, endive, great burdock and yacon provide insights into Asteraceae palaeo-polyploidization history and plant inulin production.</title>
        <authorList>
            <person name="Fan W."/>
            <person name="Wang S."/>
            <person name="Wang H."/>
            <person name="Wang A."/>
            <person name="Jiang F."/>
            <person name="Liu H."/>
            <person name="Zhao H."/>
            <person name="Xu D."/>
            <person name="Zhang Y."/>
        </authorList>
    </citation>
    <scope>NUCLEOTIDE SEQUENCE [LARGE SCALE GENOMIC DNA]</scope>
    <source>
        <strain evidence="2">cv. Yunnan</strain>
    </source>
</reference>
<name>A0ACB9IIW6_9ASTR</name>
<dbReference type="Proteomes" id="UP001056120">
    <property type="component" value="Linkage Group LG08"/>
</dbReference>
<keyword evidence="2" id="KW-1185">Reference proteome</keyword>
<sequence length="232" mass="24765">MNSNLTHAADHTQLVTNGYIFTPQLHHWHRGTTISSSSPPPSTTTPTAALLLFLIMTYLPSPTITQPNLPQTPTIVECGPRILPLATCAPFVQGVSRSPTQPCCDNLSRVNDQQPRCLCLLLNNSALNSAFPINTTLAMQLPVICSVHFDIVSCTGAPLPSMSPTPQVSLGSTTNTTNTTVASSPMATITPKSGFMGLGFHQNYAMKLGGSLRLRVMVVLTILTGLSTSMLY</sequence>
<proteinExistence type="predicted"/>
<comment type="caution">
    <text evidence="1">The sequence shown here is derived from an EMBL/GenBank/DDBJ whole genome shotgun (WGS) entry which is preliminary data.</text>
</comment>
<protein>
    <submittedName>
        <fullName evidence="1">Uncharacterized protein</fullName>
    </submittedName>
</protein>
<evidence type="ECO:0000313" key="2">
    <source>
        <dbReference type="Proteomes" id="UP001056120"/>
    </source>
</evidence>
<evidence type="ECO:0000313" key="1">
    <source>
        <dbReference type="EMBL" id="KAI3807737.1"/>
    </source>
</evidence>
<reference evidence="1 2" key="2">
    <citation type="journal article" date="2022" name="Mol. Ecol. Resour.">
        <title>The genomes of chicory, endive, great burdock and yacon provide insights into Asteraceae paleo-polyploidization history and plant inulin production.</title>
        <authorList>
            <person name="Fan W."/>
            <person name="Wang S."/>
            <person name="Wang H."/>
            <person name="Wang A."/>
            <person name="Jiang F."/>
            <person name="Liu H."/>
            <person name="Zhao H."/>
            <person name="Xu D."/>
            <person name="Zhang Y."/>
        </authorList>
    </citation>
    <scope>NUCLEOTIDE SEQUENCE [LARGE SCALE GENOMIC DNA]</scope>
    <source>
        <strain evidence="2">cv. Yunnan</strain>
        <tissue evidence="1">Leaves</tissue>
    </source>
</reference>
<dbReference type="EMBL" id="CM042025">
    <property type="protein sequence ID" value="KAI3807737.1"/>
    <property type="molecule type" value="Genomic_DNA"/>
</dbReference>